<keyword evidence="3" id="KW-1185">Reference proteome</keyword>
<feature type="transmembrane region" description="Helical" evidence="1">
    <location>
        <begin position="96"/>
        <end position="115"/>
    </location>
</feature>
<keyword evidence="1" id="KW-0812">Transmembrane</keyword>
<feature type="transmembrane region" description="Helical" evidence="1">
    <location>
        <begin position="154"/>
        <end position="176"/>
    </location>
</feature>
<dbReference type="EMBL" id="SACK01000001">
    <property type="protein sequence ID" value="RVU02822.1"/>
    <property type="molecule type" value="Genomic_DNA"/>
</dbReference>
<evidence type="ECO:0000256" key="1">
    <source>
        <dbReference type="SAM" id="Phobius"/>
    </source>
</evidence>
<sequence length="178" mass="20588">MSIKKEILSIALTFLAYSAAERMAKRITKTAVQKREKEIQKEKVEELLSFIKKIHDANKLINEESNRLITWSLSIAGGSILAMISTSYVRPEGIYLYLYLLFPIGWILLSVSLYFGELATRIYIAGATVNNSSIEDIKQIGREADIKFARQLTYLRWGVFVFFLWLVSYLTWFVFLKK</sequence>
<proteinExistence type="predicted"/>
<keyword evidence="1" id="KW-0472">Membrane</keyword>
<protein>
    <submittedName>
        <fullName evidence="2">Uncharacterized protein</fullName>
    </submittedName>
</protein>
<dbReference type="RefSeq" id="WP_127703188.1">
    <property type="nucleotide sequence ID" value="NZ_SACK01000001.1"/>
</dbReference>
<name>A0A437MYS0_9SPHI</name>
<gene>
    <name evidence="2" type="ORF">EOD41_02475</name>
</gene>
<dbReference type="Proteomes" id="UP000282759">
    <property type="component" value="Unassembled WGS sequence"/>
</dbReference>
<accession>A0A437MYS0</accession>
<evidence type="ECO:0000313" key="3">
    <source>
        <dbReference type="Proteomes" id="UP000282759"/>
    </source>
</evidence>
<reference evidence="2 3" key="1">
    <citation type="submission" date="2019-01" db="EMBL/GenBank/DDBJ databases">
        <authorList>
            <person name="Chen W.-M."/>
        </authorList>
    </citation>
    <scope>NUCLEOTIDE SEQUENCE [LARGE SCALE GENOMIC DNA]</scope>
    <source>
        <strain evidence="2 3">YBJ-36</strain>
    </source>
</reference>
<comment type="caution">
    <text evidence="2">The sequence shown here is derived from an EMBL/GenBank/DDBJ whole genome shotgun (WGS) entry which is preliminary data.</text>
</comment>
<evidence type="ECO:0000313" key="2">
    <source>
        <dbReference type="EMBL" id="RVU02822.1"/>
    </source>
</evidence>
<dbReference type="AlphaFoldDB" id="A0A437MYS0"/>
<keyword evidence="1" id="KW-1133">Transmembrane helix</keyword>
<organism evidence="2 3">
    <name type="scientific">Mucilaginibacter limnophilus</name>
    <dbReference type="NCBI Taxonomy" id="1932778"/>
    <lineage>
        <taxon>Bacteria</taxon>
        <taxon>Pseudomonadati</taxon>
        <taxon>Bacteroidota</taxon>
        <taxon>Sphingobacteriia</taxon>
        <taxon>Sphingobacteriales</taxon>
        <taxon>Sphingobacteriaceae</taxon>
        <taxon>Mucilaginibacter</taxon>
    </lineage>
</organism>
<feature type="transmembrane region" description="Helical" evidence="1">
    <location>
        <begin position="68"/>
        <end position="89"/>
    </location>
</feature>
<dbReference type="OrthoDB" id="9956118at2"/>